<keyword evidence="7" id="KW-0862">Zinc</keyword>
<dbReference type="PANTHER" id="PTHR45819:SF1">
    <property type="entry name" value="ARF-GAP WITH GTPASE, ANK REPEAT AND PH DOMAIN-CONTAINING PROTEIN 1"/>
    <property type="match status" value="1"/>
</dbReference>
<reference evidence="15" key="1">
    <citation type="submission" date="2025-08" db="UniProtKB">
        <authorList>
            <consortium name="Ensembl"/>
        </authorList>
    </citation>
    <scope>IDENTIFICATION</scope>
</reference>
<dbReference type="GO" id="GO:0005096">
    <property type="term" value="F:GTPase activator activity"/>
    <property type="evidence" value="ECO:0007669"/>
    <property type="project" value="UniProtKB-KW"/>
</dbReference>
<dbReference type="Pfam" id="PF01412">
    <property type="entry name" value="ArfGap"/>
    <property type="match status" value="1"/>
</dbReference>
<evidence type="ECO:0000313" key="15">
    <source>
        <dbReference type="Ensembl" id="ENSNNAP00000021719.1"/>
    </source>
</evidence>
<dbReference type="InterPro" id="IPR001849">
    <property type="entry name" value="PH_domain"/>
</dbReference>
<evidence type="ECO:0000256" key="3">
    <source>
        <dbReference type="ARBA" id="ARBA00022723"/>
    </source>
</evidence>
<evidence type="ECO:0000259" key="14">
    <source>
        <dbReference type="PROSITE" id="PS50115"/>
    </source>
</evidence>
<feature type="domain" description="Arf-GAP" evidence="14">
    <location>
        <begin position="488"/>
        <end position="608"/>
    </location>
</feature>
<dbReference type="InterPro" id="IPR027417">
    <property type="entry name" value="P-loop_NTPase"/>
</dbReference>
<organism evidence="15 16">
    <name type="scientific">Naja naja</name>
    <name type="common">Indian cobra</name>
    <dbReference type="NCBI Taxonomy" id="35670"/>
    <lineage>
        <taxon>Eukaryota</taxon>
        <taxon>Metazoa</taxon>
        <taxon>Chordata</taxon>
        <taxon>Craniata</taxon>
        <taxon>Vertebrata</taxon>
        <taxon>Euteleostomi</taxon>
        <taxon>Lepidosauria</taxon>
        <taxon>Squamata</taxon>
        <taxon>Bifurcata</taxon>
        <taxon>Unidentata</taxon>
        <taxon>Episquamata</taxon>
        <taxon>Toxicofera</taxon>
        <taxon>Serpentes</taxon>
        <taxon>Colubroidea</taxon>
        <taxon>Elapidae</taxon>
        <taxon>Elapinae</taxon>
        <taxon>Naja</taxon>
    </lineage>
</organism>
<evidence type="ECO:0000259" key="13">
    <source>
        <dbReference type="PROSITE" id="PS50003"/>
    </source>
</evidence>
<evidence type="ECO:0000256" key="8">
    <source>
        <dbReference type="ARBA" id="ARBA00023043"/>
    </source>
</evidence>
<evidence type="ECO:0000256" key="7">
    <source>
        <dbReference type="ARBA" id="ARBA00022833"/>
    </source>
</evidence>
<dbReference type="Pfam" id="PF00071">
    <property type="entry name" value="Ras"/>
    <property type="match status" value="1"/>
</dbReference>
<reference evidence="15" key="2">
    <citation type="submission" date="2025-09" db="UniProtKB">
        <authorList>
            <consortium name="Ensembl"/>
        </authorList>
    </citation>
    <scope>IDENTIFICATION</scope>
</reference>
<dbReference type="SUPFAM" id="SSF52540">
    <property type="entry name" value="P-loop containing nucleoside triphosphate hydrolases"/>
    <property type="match status" value="1"/>
</dbReference>
<evidence type="ECO:0000256" key="10">
    <source>
        <dbReference type="PROSITE-ProRule" id="PRU00023"/>
    </source>
</evidence>
<dbReference type="Gene3D" id="2.30.29.30">
    <property type="entry name" value="Pleckstrin-homology domain (PH domain)/Phosphotyrosine-binding domain (PTB)"/>
    <property type="match status" value="1"/>
</dbReference>
<evidence type="ECO:0000256" key="2">
    <source>
        <dbReference type="ARBA" id="ARBA00022468"/>
    </source>
</evidence>
<dbReference type="GO" id="GO:0003924">
    <property type="term" value="F:GTPase activity"/>
    <property type="evidence" value="ECO:0007669"/>
    <property type="project" value="InterPro"/>
</dbReference>
<keyword evidence="2" id="KW-0343">GTPase activation</keyword>
<dbReference type="FunFam" id="1.10.220.150:FF:000001">
    <property type="entry name" value="Arf-GAP with GTPase, ANK repeat and PH domain-containing protein 1"/>
    <property type="match status" value="1"/>
</dbReference>
<feature type="domain" description="PH" evidence="13">
    <location>
        <begin position="278"/>
        <end position="467"/>
    </location>
</feature>
<dbReference type="CDD" id="cd01250">
    <property type="entry name" value="PH_AGAP"/>
    <property type="match status" value="1"/>
</dbReference>
<dbReference type="InterPro" id="IPR051282">
    <property type="entry name" value="Arf-GAP_GTPase_ANK_PH"/>
</dbReference>
<dbReference type="PRINTS" id="PR00405">
    <property type="entry name" value="REVINTRACTNG"/>
</dbReference>
<keyword evidence="9" id="KW-0342">GTP-binding</keyword>
<dbReference type="PROSITE" id="PS50003">
    <property type="entry name" value="PH_DOMAIN"/>
    <property type="match status" value="1"/>
</dbReference>
<evidence type="ECO:0000256" key="12">
    <source>
        <dbReference type="SAM" id="MobiDB-lite"/>
    </source>
</evidence>
<dbReference type="SUPFAM" id="SSF48403">
    <property type="entry name" value="Ankyrin repeat"/>
    <property type="match status" value="1"/>
</dbReference>
<evidence type="ECO:0000256" key="4">
    <source>
        <dbReference type="ARBA" id="ARBA00022737"/>
    </source>
</evidence>
<dbReference type="PANTHER" id="PTHR45819">
    <property type="entry name" value="CENTAURIN-GAMMA-1A"/>
    <property type="match status" value="1"/>
</dbReference>
<dbReference type="PROSITE" id="PS50115">
    <property type="entry name" value="ARFGAP"/>
    <property type="match status" value="1"/>
</dbReference>
<dbReference type="SMART" id="SM00173">
    <property type="entry name" value="RAS"/>
    <property type="match status" value="1"/>
</dbReference>
<dbReference type="InterPro" id="IPR036770">
    <property type="entry name" value="Ankyrin_rpt-contain_sf"/>
</dbReference>
<proteinExistence type="inferred from homology"/>
<dbReference type="PROSITE" id="PS51421">
    <property type="entry name" value="RAS"/>
    <property type="match status" value="1"/>
</dbReference>
<dbReference type="Proteomes" id="UP000694559">
    <property type="component" value="Unplaced"/>
</dbReference>
<evidence type="ECO:0000256" key="9">
    <source>
        <dbReference type="ARBA" id="ARBA00023134"/>
    </source>
</evidence>
<dbReference type="SMART" id="SM00233">
    <property type="entry name" value="PH"/>
    <property type="match status" value="1"/>
</dbReference>
<dbReference type="SUPFAM" id="SSF50729">
    <property type="entry name" value="PH domain-like"/>
    <property type="match status" value="1"/>
</dbReference>
<dbReference type="PROSITE" id="PS50088">
    <property type="entry name" value="ANK_REPEAT"/>
    <property type="match status" value="1"/>
</dbReference>
<dbReference type="Gene3D" id="3.40.50.300">
    <property type="entry name" value="P-loop containing nucleotide triphosphate hydrolases"/>
    <property type="match status" value="1"/>
</dbReference>
<evidence type="ECO:0000256" key="6">
    <source>
        <dbReference type="ARBA" id="ARBA00022771"/>
    </source>
</evidence>
<evidence type="ECO:0000256" key="11">
    <source>
        <dbReference type="PROSITE-ProRule" id="PRU00288"/>
    </source>
</evidence>
<dbReference type="Gene3D" id="1.10.220.150">
    <property type="entry name" value="Arf GTPase activating protein"/>
    <property type="match status" value="1"/>
</dbReference>
<evidence type="ECO:0000313" key="16">
    <source>
        <dbReference type="Proteomes" id="UP000694559"/>
    </source>
</evidence>
<keyword evidence="5" id="KW-0547">Nucleotide-binding</keyword>
<dbReference type="InterPro" id="IPR038508">
    <property type="entry name" value="ArfGAP_dom_sf"/>
</dbReference>
<dbReference type="PROSITE" id="PS51419">
    <property type="entry name" value="RAB"/>
    <property type="match status" value="1"/>
</dbReference>
<dbReference type="AlphaFoldDB" id="A0A8C6XYG0"/>
<dbReference type="GO" id="GO:0008270">
    <property type="term" value="F:zinc ion binding"/>
    <property type="evidence" value="ECO:0007669"/>
    <property type="project" value="UniProtKB-KW"/>
</dbReference>
<protein>
    <submittedName>
        <fullName evidence="15">ArfGAP with GTPase domain, ankyrin repeat and PH domain 1</fullName>
    </submittedName>
</protein>
<accession>A0A8C6XYG0</accession>
<keyword evidence="16" id="KW-1185">Reference proteome</keyword>
<feature type="repeat" description="ANK" evidence="10">
    <location>
        <begin position="647"/>
        <end position="679"/>
    </location>
</feature>
<gene>
    <name evidence="15" type="primary">AGAP1</name>
</gene>
<dbReference type="Gene3D" id="1.25.40.20">
    <property type="entry name" value="Ankyrin repeat-containing domain"/>
    <property type="match status" value="1"/>
</dbReference>
<dbReference type="InterPro" id="IPR002110">
    <property type="entry name" value="Ankyrin_rpt"/>
</dbReference>
<dbReference type="Ensembl" id="ENSNNAT00000022773.1">
    <property type="protein sequence ID" value="ENSNNAP00000021719.1"/>
    <property type="gene ID" value="ENSNNAG00000013714.1"/>
</dbReference>
<keyword evidence="3" id="KW-0479">Metal-binding</keyword>
<dbReference type="SMART" id="SM00248">
    <property type="entry name" value="ANK"/>
    <property type="match status" value="2"/>
</dbReference>
<keyword evidence="8 10" id="KW-0040">ANK repeat</keyword>
<evidence type="ECO:0000256" key="1">
    <source>
        <dbReference type="ARBA" id="ARBA00005430"/>
    </source>
</evidence>
<comment type="similarity">
    <text evidence="1">Belongs to the centaurin gamma-like family.</text>
</comment>
<dbReference type="GeneTree" id="ENSGT00940000154793"/>
<name>A0A8C6XYG0_NAJNA</name>
<keyword evidence="6 11" id="KW-0863">Zinc-finger</keyword>
<feature type="compositionally biased region" description="Low complexity" evidence="12">
    <location>
        <begin position="207"/>
        <end position="221"/>
    </location>
</feature>
<keyword evidence="4" id="KW-0677">Repeat</keyword>
<dbReference type="FunFam" id="3.40.50.300:FF:000178">
    <property type="entry name" value="Arf-GAP with GTPase, ANK repeat and PH domain-containing protein 1"/>
    <property type="match status" value="1"/>
</dbReference>
<dbReference type="GO" id="GO:0005525">
    <property type="term" value="F:GTP binding"/>
    <property type="evidence" value="ECO:0007669"/>
    <property type="project" value="UniProtKB-KW"/>
</dbReference>
<dbReference type="SMART" id="SM00105">
    <property type="entry name" value="ArfGap"/>
    <property type="match status" value="1"/>
</dbReference>
<feature type="compositionally biased region" description="Basic and acidic residues" evidence="12">
    <location>
        <begin position="254"/>
        <end position="269"/>
    </location>
</feature>
<dbReference type="InterPro" id="IPR001806">
    <property type="entry name" value="Small_GTPase"/>
</dbReference>
<dbReference type="InterPro" id="IPR001164">
    <property type="entry name" value="ArfGAP_dom"/>
</dbReference>
<dbReference type="FunFam" id="1.25.40.20:FF:000027">
    <property type="entry name" value="Arf-GAP with GTPase, ANK repeat and PH domain-containing protein 1"/>
    <property type="match status" value="1"/>
</dbReference>
<dbReference type="InterPro" id="IPR011993">
    <property type="entry name" value="PH-like_dom_sf"/>
</dbReference>
<feature type="region of interest" description="Disordered" evidence="12">
    <location>
        <begin position="198"/>
        <end position="270"/>
    </location>
</feature>
<dbReference type="PROSITE" id="PS50297">
    <property type="entry name" value="ANK_REP_REGION"/>
    <property type="match status" value="1"/>
</dbReference>
<sequence>MFNFTDAFVNSQEWTLSRSVPELKVVKVREQTPVASHKFKKEIVIDGQSYLLLIRDEGGPPEAQFAMWVDAVIFVFSLEDEISFQTVYHYYSRMANYRNANEIPMLLVGTQDAISSNNPRVIDDIRARKLSNDLKRCIYYETCATYGLNVERVFQDVAQKIVSTRKKHQLSIGPCKSLPNSPSHSSVCSTQVSAVHISQTSNGGGSLSDYSSSVPSTPSTSQKELRIDVPPTTNTPTPVRKQSKRRSNLFTSRKGSDPDKEKKGLENRADSIGSGRAIPIKQGMLLKRSGKSLNKEWKKKYVTLGDDGVLTYHPSLHDYMQNVHGKEIDLLRTTVKVPGKRPPRATSVCAPISNQRTNGLSKEMSGLHISPNPGNVTTSTSVSHMTSGISLLSFNSRPDGMHQRSYSVSSADQWSEVTVIANSGISNEQEENFEFTIVSLTGQTWHFEATTYEERDTWVQAIESQILASLQSCESSKNKSRLTSQNEVMALQSIRNVRGNSHCVDCEIQNPDWASLNLGALICIECSGIHRNLGTHLSRVRSLDLDDWPVELIKVMSSIGNELANSIWEENTQGRAKPVPNSTREEKEQWIRAKYEQKHFLAPLQCLDLSLGQHLLRATAEEDLRTVILLLAHGTREEVNETCGEGDGRSALHLACRKGNVVLVQLLIWYGVDVMACDAHGNSALAYARQATSQECIDILLQYGCPDERFVLMATPNLSRKNTNKNNSSARMPSII</sequence>
<dbReference type="Pfam" id="PF12796">
    <property type="entry name" value="Ank_2"/>
    <property type="match status" value="1"/>
</dbReference>
<evidence type="ECO:0000256" key="5">
    <source>
        <dbReference type="ARBA" id="ARBA00022741"/>
    </source>
</evidence>
<dbReference type="SUPFAM" id="SSF57863">
    <property type="entry name" value="ArfGap/RecO-like zinc finger"/>
    <property type="match status" value="1"/>
</dbReference>
<dbReference type="CDD" id="cd08836">
    <property type="entry name" value="ArfGap_AGAP"/>
    <property type="match status" value="1"/>
</dbReference>
<dbReference type="InterPro" id="IPR037278">
    <property type="entry name" value="ARFGAP/RecO"/>
</dbReference>